<organism evidence="1 2">
    <name type="scientific">Streptomyces parvus</name>
    <dbReference type="NCBI Taxonomy" id="66428"/>
    <lineage>
        <taxon>Bacteria</taxon>
        <taxon>Bacillati</taxon>
        <taxon>Actinomycetota</taxon>
        <taxon>Actinomycetes</taxon>
        <taxon>Kitasatosporales</taxon>
        <taxon>Streptomycetaceae</taxon>
        <taxon>Streptomyces</taxon>
    </lineage>
</organism>
<dbReference type="Proteomes" id="UP000469670">
    <property type="component" value="Unassembled WGS sequence"/>
</dbReference>
<dbReference type="RefSeq" id="WP_164205192.1">
    <property type="nucleotide sequence ID" value="NZ_JAAGMP010001046.1"/>
</dbReference>
<comment type="caution">
    <text evidence="1">The sequence shown here is derived from an EMBL/GenBank/DDBJ whole genome shotgun (WGS) entry which is preliminary data.</text>
</comment>
<reference evidence="1 2" key="1">
    <citation type="submission" date="2020-01" db="EMBL/GenBank/DDBJ databases">
        <title>Insect and environment-associated Actinomycetes.</title>
        <authorList>
            <person name="Currrie C."/>
            <person name="Chevrette M."/>
            <person name="Carlson C."/>
            <person name="Stubbendieck R."/>
            <person name="Wendt-Pienkowski E."/>
        </authorList>
    </citation>
    <scope>NUCLEOTIDE SEQUENCE [LARGE SCALE GENOMIC DNA]</scope>
    <source>
        <strain evidence="1 2">SID7590</strain>
    </source>
</reference>
<proteinExistence type="predicted"/>
<dbReference type="AlphaFoldDB" id="A0A7K3S126"/>
<evidence type="ECO:0000313" key="1">
    <source>
        <dbReference type="EMBL" id="NEC21191.1"/>
    </source>
</evidence>
<evidence type="ECO:0000313" key="2">
    <source>
        <dbReference type="Proteomes" id="UP000469670"/>
    </source>
</evidence>
<gene>
    <name evidence="1" type="ORF">G3I50_23530</name>
</gene>
<dbReference type="EMBL" id="JAAGMP010001046">
    <property type="protein sequence ID" value="NEC21191.1"/>
    <property type="molecule type" value="Genomic_DNA"/>
</dbReference>
<sequence>MSDAEAKRIRDLVARDYAAWSGYEPRGDQAYALRSLLWEIDHPSRAEQTPETWSAWIDQIEPRWPANGMFLHPDWVEEIRQQGMKSAAQIQEAINRLP</sequence>
<protein>
    <submittedName>
        <fullName evidence="1">Uncharacterized protein</fullName>
    </submittedName>
</protein>
<name>A0A7K3S126_9ACTN</name>
<accession>A0A7K3S126</accession>